<dbReference type="GO" id="GO:0046373">
    <property type="term" value="P:L-arabinose metabolic process"/>
    <property type="evidence" value="ECO:0007669"/>
    <property type="project" value="InterPro"/>
</dbReference>
<dbReference type="InterPro" id="IPR008979">
    <property type="entry name" value="Galactose-bd-like_sf"/>
</dbReference>
<dbReference type="Gene3D" id="2.60.40.1180">
    <property type="entry name" value="Golgi alpha-mannosidase II"/>
    <property type="match status" value="1"/>
</dbReference>
<comment type="caution">
    <text evidence="9">The sequence shown here is derived from an EMBL/GenBank/DDBJ whole genome shotgun (WGS) entry which is preliminary data.</text>
</comment>
<dbReference type="GO" id="GO:0046556">
    <property type="term" value="F:alpha-L-arabinofuranosidase activity"/>
    <property type="evidence" value="ECO:0007669"/>
    <property type="project" value="UniProtKB-EC"/>
</dbReference>
<dbReference type="InterPro" id="IPR017853">
    <property type="entry name" value="GH"/>
</dbReference>
<dbReference type="Pfam" id="PF22848">
    <property type="entry name" value="ASD1_dom"/>
    <property type="match status" value="1"/>
</dbReference>
<dbReference type="RefSeq" id="WP_133557710.1">
    <property type="nucleotide sequence ID" value="NZ_SNWM01000004.1"/>
</dbReference>
<dbReference type="AlphaFoldDB" id="A0A4V3C362"/>
<evidence type="ECO:0000256" key="5">
    <source>
        <dbReference type="ARBA" id="ARBA00022801"/>
    </source>
</evidence>
<evidence type="ECO:0000256" key="2">
    <source>
        <dbReference type="ARBA" id="ARBA00007186"/>
    </source>
</evidence>
<feature type="domain" description="Alpha-L-arabinofuranosidase C-terminal" evidence="8">
    <location>
        <begin position="452"/>
        <end position="640"/>
    </location>
</feature>
<dbReference type="Pfam" id="PF06964">
    <property type="entry name" value="Alpha-L-AF_C"/>
    <property type="match status" value="1"/>
</dbReference>
<keyword evidence="10" id="KW-1185">Reference proteome</keyword>
<dbReference type="Pfam" id="PF02018">
    <property type="entry name" value="CBM_4_9"/>
    <property type="match status" value="1"/>
</dbReference>
<dbReference type="SUPFAM" id="SSF51011">
    <property type="entry name" value="Glycosyl hydrolase domain"/>
    <property type="match status" value="1"/>
</dbReference>
<dbReference type="EC" id="3.2.1.55" evidence="3"/>
<protein>
    <recommendedName>
        <fullName evidence="3">non-reducing end alpha-L-arabinofuranosidase</fullName>
        <ecNumber evidence="3">3.2.1.55</ecNumber>
    </recommendedName>
</protein>
<keyword evidence="4 7" id="KW-0732">Signal</keyword>
<comment type="similarity">
    <text evidence="2">Belongs to the glycosyl hydrolase 51 family.</text>
</comment>
<keyword evidence="6" id="KW-0325">Glycoprotein</keyword>
<evidence type="ECO:0000256" key="4">
    <source>
        <dbReference type="ARBA" id="ARBA00022729"/>
    </source>
</evidence>
<dbReference type="Gene3D" id="2.60.120.260">
    <property type="entry name" value="Galactose-binding domain-like"/>
    <property type="match status" value="1"/>
</dbReference>
<dbReference type="InterPro" id="IPR055235">
    <property type="entry name" value="ASD1_cat"/>
</dbReference>
<dbReference type="InterPro" id="IPR013780">
    <property type="entry name" value="Glyco_hydro_b"/>
</dbReference>
<dbReference type="InterPro" id="IPR051563">
    <property type="entry name" value="Glycosyl_Hydrolase_51"/>
</dbReference>
<proteinExistence type="inferred from homology"/>
<organism evidence="9 10">
    <name type="scientific">Pedobacter duraquae</name>
    <dbReference type="NCBI Taxonomy" id="425511"/>
    <lineage>
        <taxon>Bacteria</taxon>
        <taxon>Pseudomonadati</taxon>
        <taxon>Bacteroidota</taxon>
        <taxon>Sphingobacteriia</taxon>
        <taxon>Sphingobacteriales</taxon>
        <taxon>Sphingobacteriaceae</taxon>
        <taxon>Pedobacter</taxon>
    </lineage>
</organism>
<evidence type="ECO:0000259" key="8">
    <source>
        <dbReference type="SMART" id="SM00813"/>
    </source>
</evidence>
<dbReference type="InterPro" id="IPR003305">
    <property type="entry name" value="CenC_carb-bd"/>
</dbReference>
<feature type="signal peptide" evidence="7">
    <location>
        <begin position="1"/>
        <end position="18"/>
    </location>
</feature>
<dbReference type="SUPFAM" id="SSF51445">
    <property type="entry name" value="(Trans)glycosidases"/>
    <property type="match status" value="1"/>
</dbReference>
<dbReference type="EMBL" id="SNWM01000004">
    <property type="protein sequence ID" value="TDO20869.1"/>
    <property type="molecule type" value="Genomic_DNA"/>
</dbReference>
<dbReference type="InterPro" id="IPR010720">
    <property type="entry name" value="Alpha-L-AF_C"/>
</dbReference>
<evidence type="ECO:0000313" key="10">
    <source>
        <dbReference type="Proteomes" id="UP000295499"/>
    </source>
</evidence>
<dbReference type="OrthoDB" id="9758333at2"/>
<dbReference type="Gene3D" id="3.20.20.80">
    <property type="entry name" value="Glycosidases"/>
    <property type="match status" value="1"/>
</dbReference>
<evidence type="ECO:0000256" key="6">
    <source>
        <dbReference type="ARBA" id="ARBA00023180"/>
    </source>
</evidence>
<reference evidence="9 10" key="1">
    <citation type="submission" date="2019-03" db="EMBL/GenBank/DDBJ databases">
        <title>Genomic Encyclopedia of Archaeal and Bacterial Type Strains, Phase II (KMG-II): from individual species to whole genera.</title>
        <authorList>
            <person name="Goeker M."/>
        </authorList>
    </citation>
    <scope>NUCLEOTIDE SEQUENCE [LARGE SCALE GENOMIC DNA]</scope>
    <source>
        <strain evidence="9 10">DSM 19034</strain>
    </source>
</reference>
<gene>
    <name evidence="9" type="ORF">CLV32_3504</name>
</gene>
<evidence type="ECO:0000256" key="3">
    <source>
        <dbReference type="ARBA" id="ARBA00012670"/>
    </source>
</evidence>
<name>A0A4V3C362_9SPHI</name>
<evidence type="ECO:0000256" key="7">
    <source>
        <dbReference type="SAM" id="SignalP"/>
    </source>
</evidence>
<keyword evidence="5" id="KW-0378">Hydrolase</keyword>
<evidence type="ECO:0000256" key="1">
    <source>
        <dbReference type="ARBA" id="ARBA00001462"/>
    </source>
</evidence>
<feature type="chain" id="PRO_5020244567" description="non-reducing end alpha-L-arabinofuranosidase" evidence="7">
    <location>
        <begin position="19"/>
        <end position="650"/>
    </location>
</feature>
<dbReference type="Proteomes" id="UP000295499">
    <property type="component" value="Unassembled WGS sequence"/>
</dbReference>
<sequence length="650" mass="72980">MRIQLTILLLSLSLYSFAQKNGPLIVSADKSIAKISPSMWGIFFEDINFAADGGLYAELIKNRSFEFTNPLMGWKSQGKGSLLVINQGAVNPKNSRYVTIELGPGPFYLTNEGFRGIGLKENETYKLSLSGKLLSAAQPKITVQLLDTANKVIAEQQLANFKNDWNTYSVELKSGKTVEKGKLRLLFQGSGTVGLDMISLFPLDTWKGRPNGLRKDLVQKLADLKPGFVRFPGGCIVEGRDLANRYQWKETVGDPSDRKVMINRWNTEFDYRATPDYFQTFGLGFYEYFQLAEDIGAKALPILNCGMACQFNTAEVVANTELDPYIQDAVDLIEFANGDTTTKWGTLRAKMGHPKPFNLDRIGIGNEQWGAQYIEKYKLFEAVLKIKYPDIKLIGAAGPSAGGELFDFAWKNFKLTEVDYIDEHYYMSPGWFLKNAGRYDNYDRKGPKIFAGEFAAHDREGKTPESRNTWFSALTEAAFMTGLERNADLVQMSSYAPLLAHVEAWQWRPDLIWFDNLNSVATPNYWVQKMYSNFKGTDVVAILKDGKTLIGQDSLYANAVVDSGKNQLIVKIVNASGADRDYSLVVDTKKHIEKMAKVYLLQSDVISSINSLQNPNAIVPRELSVVLKNNKTEIKIPKYSFSVIVMDVKK</sequence>
<comment type="catalytic activity">
    <reaction evidence="1">
        <text>Hydrolysis of terminal non-reducing alpha-L-arabinofuranoside residues in alpha-L-arabinosides.</text>
        <dbReference type="EC" id="3.2.1.55"/>
    </reaction>
</comment>
<dbReference type="SUPFAM" id="SSF49785">
    <property type="entry name" value="Galactose-binding domain-like"/>
    <property type="match status" value="1"/>
</dbReference>
<accession>A0A4V3C362</accession>
<dbReference type="SMART" id="SM00813">
    <property type="entry name" value="Alpha-L-AF_C"/>
    <property type="match status" value="1"/>
</dbReference>
<dbReference type="PANTHER" id="PTHR31776">
    <property type="entry name" value="ALPHA-L-ARABINOFURANOSIDASE 1"/>
    <property type="match status" value="1"/>
</dbReference>
<dbReference type="PANTHER" id="PTHR31776:SF0">
    <property type="entry name" value="ALPHA-L-ARABINOFURANOSIDASE 1"/>
    <property type="match status" value="1"/>
</dbReference>
<evidence type="ECO:0000313" key="9">
    <source>
        <dbReference type="EMBL" id="TDO20869.1"/>
    </source>
</evidence>